<keyword evidence="1" id="KW-0723">Serine/threonine-protein kinase</keyword>
<evidence type="ECO:0000256" key="4">
    <source>
        <dbReference type="ARBA" id="ARBA00022777"/>
    </source>
</evidence>
<evidence type="ECO:0000313" key="8">
    <source>
        <dbReference type="EMBL" id="VDM75655.1"/>
    </source>
</evidence>
<proteinExistence type="predicted"/>
<dbReference type="PANTHER" id="PTHR24058">
    <property type="entry name" value="DUAL SPECIFICITY PROTEIN KINASE"/>
    <property type="match status" value="1"/>
</dbReference>
<dbReference type="Proteomes" id="UP000270094">
    <property type="component" value="Unassembled WGS sequence"/>
</dbReference>
<dbReference type="PANTHER" id="PTHR24058:SF28">
    <property type="entry name" value="SERINE_THREONINE-PROTEIN KINASE MINIBRAIN"/>
    <property type="match status" value="1"/>
</dbReference>
<keyword evidence="5" id="KW-0067">ATP-binding</keyword>
<feature type="domain" description="Protein kinase" evidence="7">
    <location>
        <begin position="1"/>
        <end position="115"/>
    </location>
</feature>
<feature type="region of interest" description="Disordered" evidence="6">
    <location>
        <begin position="163"/>
        <end position="225"/>
    </location>
</feature>
<dbReference type="PROSITE" id="PS50011">
    <property type="entry name" value="PROTEIN_KINASE_DOM"/>
    <property type="match status" value="1"/>
</dbReference>
<organism evidence="8 9">
    <name type="scientific">Strongylus vulgaris</name>
    <name type="common">Blood worm</name>
    <dbReference type="NCBI Taxonomy" id="40348"/>
    <lineage>
        <taxon>Eukaryota</taxon>
        <taxon>Metazoa</taxon>
        <taxon>Ecdysozoa</taxon>
        <taxon>Nematoda</taxon>
        <taxon>Chromadorea</taxon>
        <taxon>Rhabditida</taxon>
        <taxon>Rhabditina</taxon>
        <taxon>Rhabditomorpha</taxon>
        <taxon>Strongyloidea</taxon>
        <taxon>Strongylidae</taxon>
        <taxon>Strongylus</taxon>
    </lineage>
</organism>
<keyword evidence="3" id="KW-0547">Nucleotide-binding</keyword>
<evidence type="ECO:0000259" key="7">
    <source>
        <dbReference type="PROSITE" id="PS50011"/>
    </source>
</evidence>
<evidence type="ECO:0000256" key="5">
    <source>
        <dbReference type="ARBA" id="ARBA00022840"/>
    </source>
</evidence>
<gene>
    <name evidence="8" type="ORF">SVUK_LOCUS10653</name>
</gene>
<evidence type="ECO:0000256" key="6">
    <source>
        <dbReference type="SAM" id="MobiDB-lite"/>
    </source>
</evidence>
<evidence type="ECO:0000256" key="1">
    <source>
        <dbReference type="ARBA" id="ARBA00022527"/>
    </source>
</evidence>
<dbReference type="EMBL" id="UYYB01095639">
    <property type="protein sequence ID" value="VDM75655.1"/>
    <property type="molecule type" value="Genomic_DNA"/>
</dbReference>
<dbReference type="SMART" id="SM00220">
    <property type="entry name" value="S_TKc"/>
    <property type="match status" value="1"/>
</dbReference>
<protein>
    <recommendedName>
        <fullName evidence="7">Protein kinase domain-containing protein</fullName>
    </recommendedName>
</protein>
<reference evidence="8 9" key="1">
    <citation type="submission" date="2018-11" db="EMBL/GenBank/DDBJ databases">
        <authorList>
            <consortium name="Pathogen Informatics"/>
        </authorList>
    </citation>
    <scope>NUCLEOTIDE SEQUENCE [LARGE SCALE GENOMIC DNA]</scope>
</reference>
<keyword evidence="4" id="KW-0418">Kinase</keyword>
<accession>A0A3P7KYW3</accession>
<evidence type="ECO:0000256" key="2">
    <source>
        <dbReference type="ARBA" id="ARBA00022679"/>
    </source>
</evidence>
<name>A0A3P7KYW3_STRVU</name>
<sequence>MIKLVFRFYRSPEVLLGIAYDTKIDMWSLGCILVEMHTGEPLFAGSSEVDQMMKIVEVLGMPPKELLDIGPKTHKYFEKTEGWSSSVLFDLIKRMLTYDPKLRISPYYAVRHPFLRPKTTSQTGQSPAAVDSPTHQTAPRAGQDVWGSQMDCSEDITQSTFATSSGAAPLAQPPPVSQRKPAVDDTPQFGGHYSHSTGDVYRQPSGPQPHRNPSFDETPGRPYNNKMQTLLSQAAVPTHVNNTQYNPVLYN</sequence>
<evidence type="ECO:0000313" key="9">
    <source>
        <dbReference type="Proteomes" id="UP000270094"/>
    </source>
</evidence>
<keyword evidence="2" id="KW-0808">Transferase</keyword>
<dbReference type="InterPro" id="IPR000719">
    <property type="entry name" value="Prot_kinase_dom"/>
</dbReference>
<dbReference type="OrthoDB" id="5827059at2759"/>
<dbReference type="GO" id="GO:0004674">
    <property type="term" value="F:protein serine/threonine kinase activity"/>
    <property type="evidence" value="ECO:0007669"/>
    <property type="project" value="UniProtKB-KW"/>
</dbReference>
<dbReference type="AlphaFoldDB" id="A0A3P7KYW3"/>
<feature type="region of interest" description="Disordered" evidence="6">
    <location>
        <begin position="117"/>
        <end position="146"/>
    </location>
</feature>
<dbReference type="InterPro" id="IPR050494">
    <property type="entry name" value="Ser_Thr_dual-spec_kinase"/>
</dbReference>
<dbReference type="InterPro" id="IPR011009">
    <property type="entry name" value="Kinase-like_dom_sf"/>
</dbReference>
<keyword evidence="9" id="KW-1185">Reference proteome</keyword>
<dbReference type="Gene3D" id="1.10.510.10">
    <property type="entry name" value="Transferase(Phosphotransferase) domain 1"/>
    <property type="match status" value="1"/>
</dbReference>
<dbReference type="Pfam" id="PF00069">
    <property type="entry name" value="Pkinase"/>
    <property type="match status" value="1"/>
</dbReference>
<evidence type="ECO:0000256" key="3">
    <source>
        <dbReference type="ARBA" id="ARBA00022741"/>
    </source>
</evidence>
<dbReference type="GO" id="GO:0005524">
    <property type="term" value="F:ATP binding"/>
    <property type="evidence" value="ECO:0007669"/>
    <property type="project" value="UniProtKB-KW"/>
</dbReference>
<dbReference type="SUPFAM" id="SSF56112">
    <property type="entry name" value="Protein kinase-like (PK-like)"/>
    <property type="match status" value="1"/>
</dbReference>